<evidence type="ECO:0000313" key="2">
    <source>
        <dbReference type="Proteomes" id="UP001193680"/>
    </source>
</evidence>
<dbReference type="EMBL" id="JACBGI020000079">
    <property type="protein sequence ID" value="MBF6059147.1"/>
    <property type="molecule type" value="Genomic_DNA"/>
</dbReference>
<organism evidence="1 2">
    <name type="scientific">Thiomicrorhabdus heinhorstiae</name>
    <dbReference type="NCBI Taxonomy" id="2748010"/>
    <lineage>
        <taxon>Bacteria</taxon>
        <taxon>Pseudomonadati</taxon>
        <taxon>Pseudomonadota</taxon>
        <taxon>Gammaproteobacteria</taxon>
        <taxon>Thiotrichales</taxon>
        <taxon>Piscirickettsiaceae</taxon>
        <taxon>Thiomicrorhabdus</taxon>
    </lineage>
</organism>
<evidence type="ECO:0000313" key="1">
    <source>
        <dbReference type="EMBL" id="MBF6059147.1"/>
    </source>
</evidence>
<reference evidence="1 2" key="1">
    <citation type="submission" date="2020-06" db="EMBL/GenBank/DDBJ databases">
        <authorList>
            <person name="Scott K."/>
        </authorList>
    </citation>
    <scope>NUCLEOTIDE SEQUENCE [LARGE SCALE GENOMIC DNA]</scope>
    <source>
        <strain evidence="1 2">HH1</strain>
    </source>
</reference>
<sequence>MEWIRAMWSYLTGRRQEVDAQQEVINRALAFQRERNERLRSELTSEIADLRGSEARMHDYFAGLASNAGRSRRGTTQ</sequence>
<proteinExistence type="predicted"/>
<protein>
    <submittedName>
        <fullName evidence="1">Uncharacterized protein</fullName>
    </submittedName>
</protein>
<comment type="caution">
    <text evidence="1">The sequence shown here is derived from an EMBL/GenBank/DDBJ whole genome shotgun (WGS) entry which is preliminary data.</text>
</comment>
<dbReference type="Proteomes" id="UP001193680">
    <property type="component" value="Unassembled WGS sequence"/>
</dbReference>
<name>A0ABS0C4I0_9GAMM</name>
<reference evidence="1 2" key="2">
    <citation type="submission" date="2020-11" db="EMBL/GenBank/DDBJ databases">
        <title>Sulfur oxidizing isolate from Hospital Hole Sinkhole.</title>
        <authorList>
            <person name="Scott K.M."/>
        </authorList>
    </citation>
    <scope>NUCLEOTIDE SEQUENCE [LARGE SCALE GENOMIC DNA]</scope>
    <source>
        <strain evidence="1 2">HH1</strain>
    </source>
</reference>
<accession>A0ABS0C4I0</accession>
<keyword evidence="2" id="KW-1185">Reference proteome</keyword>
<gene>
    <name evidence="1" type="ORF">H8792_012450</name>
</gene>
<dbReference type="RefSeq" id="WP_194947668.1">
    <property type="nucleotide sequence ID" value="NZ_JACBGI020000079.1"/>
</dbReference>